<proteinExistence type="predicted"/>
<dbReference type="WBParaSite" id="nRc.2.0.1.t43919-RA">
    <property type="protein sequence ID" value="nRc.2.0.1.t43919-RA"/>
    <property type="gene ID" value="nRc.2.0.1.g43919"/>
</dbReference>
<dbReference type="AlphaFoldDB" id="A0A915KZP4"/>
<keyword evidence="1" id="KW-1185">Reference proteome</keyword>
<dbReference type="Proteomes" id="UP000887565">
    <property type="component" value="Unplaced"/>
</dbReference>
<evidence type="ECO:0000313" key="1">
    <source>
        <dbReference type="Proteomes" id="UP000887565"/>
    </source>
</evidence>
<evidence type="ECO:0000313" key="2">
    <source>
        <dbReference type="WBParaSite" id="nRc.2.0.1.t43919-RA"/>
    </source>
</evidence>
<organism evidence="1 2">
    <name type="scientific">Romanomermis culicivorax</name>
    <name type="common">Nematode worm</name>
    <dbReference type="NCBI Taxonomy" id="13658"/>
    <lineage>
        <taxon>Eukaryota</taxon>
        <taxon>Metazoa</taxon>
        <taxon>Ecdysozoa</taxon>
        <taxon>Nematoda</taxon>
        <taxon>Enoplea</taxon>
        <taxon>Dorylaimia</taxon>
        <taxon>Mermithida</taxon>
        <taxon>Mermithoidea</taxon>
        <taxon>Mermithidae</taxon>
        <taxon>Romanomermis</taxon>
    </lineage>
</organism>
<reference evidence="2" key="1">
    <citation type="submission" date="2022-11" db="UniProtKB">
        <authorList>
            <consortium name="WormBaseParasite"/>
        </authorList>
    </citation>
    <scope>IDENTIFICATION</scope>
</reference>
<accession>A0A915KZP4</accession>
<name>A0A915KZP4_ROMCU</name>
<sequence length="74" mass="8501">MNNQLYEQKSKTLLLFKKIQEFLNALPCFGQVLSSFILKAVNITSLEEFKTRNLKILMLSVILLQNGYHPDPSS</sequence>
<protein>
    <submittedName>
        <fullName evidence="2">Uncharacterized protein</fullName>
    </submittedName>
</protein>